<evidence type="ECO:0000256" key="4">
    <source>
        <dbReference type="ARBA" id="ARBA00023136"/>
    </source>
</evidence>
<evidence type="ECO:0000256" key="3">
    <source>
        <dbReference type="ARBA" id="ARBA00022989"/>
    </source>
</evidence>
<feature type="transmembrane region" description="Helical" evidence="5">
    <location>
        <begin position="36"/>
        <end position="60"/>
    </location>
</feature>
<evidence type="ECO:0000256" key="2">
    <source>
        <dbReference type="ARBA" id="ARBA00022692"/>
    </source>
</evidence>
<reference evidence="8" key="1">
    <citation type="journal article" date="2019" name="Int. J. Syst. Evol. Microbiol.">
        <title>The Global Catalogue of Microorganisms (GCM) 10K type strain sequencing project: providing services to taxonomists for standard genome sequencing and annotation.</title>
        <authorList>
            <consortium name="The Broad Institute Genomics Platform"/>
            <consortium name="The Broad Institute Genome Sequencing Center for Infectious Disease"/>
            <person name="Wu L."/>
            <person name="Ma J."/>
        </authorList>
    </citation>
    <scope>NUCLEOTIDE SEQUENCE [LARGE SCALE GENOMIC DNA]</scope>
    <source>
        <strain evidence="8">JCM 16925</strain>
    </source>
</reference>
<accession>A0ABP7VX66</accession>
<dbReference type="RefSeq" id="WP_345017946.1">
    <property type="nucleotide sequence ID" value="NZ_BAAAZY010000019.1"/>
</dbReference>
<dbReference type="SUPFAM" id="SSF103473">
    <property type="entry name" value="MFS general substrate transporter"/>
    <property type="match status" value="1"/>
</dbReference>
<keyword evidence="2 5" id="KW-0812">Transmembrane</keyword>
<feature type="transmembrane region" description="Helical" evidence="5">
    <location>
        <begin position="207"/>
        <end position="229"/>
    </location>
</feature>
<feature type="transmembrane region" description="Helical" evidence="5">
    <location>
        <begin position="161"/>
        <end position="180"/>
    </location>
</feature>
<feature type="transmembrane region" description="Helical" evidence="5">
    <location>
        <begin position="273"/>
        <end position="291"/>
    </location>
</feature>
<comment type="subcellular location">
    <subcellularLocation>
        <location evidence="1">Cell membrane</location>
        <topology evidence="1">Multi-pass membrane protein</topology>
    </subcellularLocation>
</comment>
<dbReference type="PROSITE" id="PS50850">
    <property type="entry name" value="MFS"/>
    <property type="match status" value="1"/>
</dbReference>
<dbReference type="CDD" id="cd17339">
    <property type="entry name" value="MFS_NIMT_CynX_like"/>
    <property type="match status" value="1"/>
</dbReference>
<evidence type="ECO:0000256" key="1">
    <source>
        <dbReference type="ARBA" id="ARBA00004651"/>
    </source>
</evidence>
<keyword evidence="8" id="KW-1185">Reference proteome</keyword>
<protein>
    <submittedName>
        <fullName evidence="7">MFS transporter</fullName>
    </submittedName>
</protein>
<dbReference type="Pfam" id="PF07690">
    <property type="entry name" value="MFS_1"/>
    <property type="match status" value="1"/>
</dbReference>
<keyword evidence="3 5" id="KW-1133">Transmembrane helix</keyword>
<sequence length="411" mass="42059">MTTRLWLITGLILLAVNLRAAITGTSPLIGNVRQALALSGTEVSVLATLPVLCLGAFAWLAPRLARRFGTQAALCGALWVLALGAAVRAVPWPTALFAGTVLAGAGIAVGNVLLPAIVKDHFGRRIGLFTGLTMTLMAISGALAAGAAVPLAVATGWQSALAVWAVPAVLAAAVWGLLAAPGADGRHRRTPPPAPRTTGGSLLRCPLAWWVSAFLGLVSLLFYALVAWLPQIMQASGYTPAQAGLMMSLMLTVGIPLGFVVPLAAARMRGQRLLVVAVTAAQLLSLAGLLLAPALGWAWVCLLGAATGSAFPLAMTLLGLRADGPQVAADLSGMAQTIGYLLAGLGPLALGVLHDVTDGWRVPLAVLIALVVPEAIAGLLAARPGHVRPGGREDRPAQHTAARADGRLVRL</sequence>
<feature type="transmembrane region" description="Helical" evidence="5">
    <location>
        <begin position="72"/>
        <end position="90"/>
    </location>
</feature>
<feature type="transmembrane region" description="Helical" evidence="5">
    <location>
        <begin position="241"/>
        <end position="261"/>
    </location>
</feature>
<evidence type="ECO:0000313" key="8">
    <source>
        <dbReference type="Proteomes" id="UP001499984"/>
    </source>
</evidence>
<dbReference type="PANTHER" id="PTHR23523">
    <property type="match status" value="1"/>
</dbReference>
<dbReference type="InterPro" id="IPR020846">
    <property type="entry name" value="MFS_dom"/>
</dbReference>
<keyword evidence="4 5" id="KW-0472">Membrane</keyword>
<feature type="transmembrane region" description="Helical" evidence="5">
    <location>
        <begin position="327"/>
        <end position="350"/>
    </location>
</feature>
<dbReference type="EMBL" id="BAAAZY010000019">
    <property type="protein sequence ID" value="GAA4076319.1"/>
    <property type="molecule type" value="Genomic_DNA"/>
</dbReference>
<evidence type="ECO:0000313" key="7">
    <source>
        <dbReference type="EMBL" id="GAA4076319.1"/>
    </source>
</evidence>
<dbReference type="InterPro" id="IPR011701">
    <property type="entry name" value="MFS"/>
</dbReference>
<feature type="transmembrane region" description="Helical" evidence="5">
    <location>
        <begin position="96"/>
        <end position="114"/>
    </location>
</feature>
<feature type="transmembrane region" description="Helical" evidence="5">
    <location>
        <begin position="297"/>
        <end position="320"/>
    </location>
</feature>
<name>A0ABP7VX66_9ACTN</name>
<organism evidence="7 8">
    <name type="scientific">Streptomyces shaanxiensis</name>
    <dbReference type="NCBI Taxonomy" id="653357"/>
    <lineage>
        <taxon>Bacteria</taxon>
        <taxon>Bacillati</taxon>
        <taxon>Actinomycetota</taxon>
        <taxon>Actinomycetes</taxon>
        <taxon>Kitasatosporales</taxon>
        <taxon>Streptomycetaceae</taxon>
        <taxon>Streptomyces</taxon>
    </lineage>
</organism>
<dbReference type="Gene3D" id="1.20.1250.20">
    <property type="entry name" value="MFS general substrate transporter like domains"/>
    <property type="match status" value="1"/>
</dbReference>
<evidence type="ECO:0000256" key="5">
    <source>
        <dbReference type="SAM" id="Phobius"/>
    </source>
</evidence>
<feature type="transmembrane region" description="Helical" evidence="5">
    <location>
        <begin position="362"/>
        <end position="382"/>
    </location>
</feature>
<gene>
    <name evidence="7" type="ORF">GCM10022233_63850</name>
</gene>
<dbReference type="InterPro" id="IPR036259">
    <property type="entry name" value="MFS_trans_sf"/>
</dbReference>
<feature type="transmembrane region" description="Helical" evidence="5">
    <location>
        <begin position="126"/>
        <end position="149"/>
    </location>
</feature>
<dbReference type="PANTHER" id="PTHR23523:SF2">
    <property type="entry name" value="2-NITROIMIDAZOLE TRANSPORTER"/>
    <property type="match status" value="1"/>
</dbReference>
<proteinExistence type="predicted"/>
<dbReference type="InterPro" id="IPR052524">
    <property type="entry name" value="MFS_Cyanate_Porter"/>
</dbReference>
<evidence type="ECO:0000259" key="6">
    <source>
        <dbReference type="PROSITE" id="PS50850"/>
    </source>
</evidence>
<dbReference type="Proteomes" id="UP001499984">
    <property type="component" value="Unassembled WGS sequence"/>
</dbReference>
<comment type="caution">
    <text evidence="7">The sequence shown here is derived from an EMBL/GenBank/DDBJ whole genome shotgun (WGS) entry which is preliminary data.</text>
</comment>
<feature type="domain" description="Major facilitator superfamily (MFS) profile" evidence="6">
    <location>
        <begin position="3"/>
        <end position="386"/>
    </location>
</feature>